<feature type="domain" description="TrmE-type G" evidence="9">
    <location>
        <begin position="219"/>
        <end position="384"/>
    </location>
</feature>
<comment type="cofactor">
    <cofactor evidence="7">
        <name>K(+)</name>
        <dbReference type="ChEBI" id="CHEBI:29103"/>
    </cofactor>
    <text evidence="7">Binds 1 potassium ion per subunit.</text>
</comment>
<feature type="binding site" evidence="7">
    <location>
        <position position="233"/>
    </location>
    <ligand>
        <name>Mg(2+)</name>
        <dbReference type="ChEBI" id="CHEBI:18420"/>
    </ligand>
</feature>
<dbReference type="InterPro" id="IPR006073">
    <property type="entry name" value="GTP-bd"/>
</dbReference>
<feature type="binding site" evidence="7">
    <location>
        <position position="123"/>
    </location>
    <ligand>
        <name>(6S)-5-formyl-5,6,7,8-tetrahydrofolate</name>
        <dbReference type="ChEBI" id="CHEBI:57457"/>
    </ligand>
</feature>
<evidence type="ECO:0000256" key="1">
    <source>
        <dbReference type="ARBA" id="ARBA00011043"/>
    </source>
</evidence>
<keyword evidence="11" id="KW-1185">Reference proteome</keyword>
<feature type="binding site" evidence="7">
    <location>
        <position position="248"/>
    </location>
    <ligand>
        <name>K(+)</name>
        <dbReference type="ChEBI" id="CHEBI:29103"/>
    </ligand>
</feature>
<dbReference type="HAMAP" id="MF_00379">
    <property type="entry name" value="GTPase_MnmE"/>
    <property type="match status" value="1"/>
</dbReference>
<evidence type="ECO:0000256" key="3">
    <source>
        <dbReference type="ARBA" id="ARBA00022741"/>
    </source>
</evidence>
<evidence type="ECO:0000313" key="10">
    <source>
        <dbReference type="EMBL" id="GAB1252155.1"/>
    </source>
</evidence>
<dbReference type="EC" id="3.6.-.-" evidence="7"/>
<evidence type="ECO:0000313" key="11">
    <source>
        <dbReference type="Proteomes" id="UP001628220"/>
    </source>
</evidence>
<evidence type="ECO:0000256" key="5">
    <source>
        <dbReference type="ARBA" id="ARBA00022958"/>
    </source>
</evidence>
<feature type="binding site" evidence="7">
    <location>
        <position position="462"/>
    </location>
    <ligand>
        <name>(6S)-5-formyl-5,6,7,8-tetrahydrofolate</name>
        <dbReference type="ChEBI" id="CHEBI:57457"/>
    </ligand>
</feature>
<comment type="caution">
    <text evidence="10">The sequence shown here is derived from an EMBL/GenBank/DDBJ whole genome shotgun (WGS) entry which is preliminary data.</text>
</comment>
<reference evidence="10 11" key="1">
    <citation type="journal article" date="2025" name="Int. J. Syst. Evol. Microbiol.">
        <title>Desulfovibrio falkowii sp. nov., Porphyromonas miyakawae sp. nov., Mediterraneibacter flintii sp. nov. and Owariibacterium komagatae gen. nov., sp. nov., isolated from human faeces.</title>
        <authorList>
            <person name="Hamaguchi T."/>
            <person name="Ohara M."/>
            <person name="Hisatomi A."/>
            <person name="Sekiguchi K."/>
            <person name="Takeda J.I."/>
            <person name="Ueyama J."/>
            <person name="Ito M."/>
            <person name="Nishiwaki H."/>
            <person name="Ogi T."/>
            <person name="Hirayama M."/>
            <person name="Ohkuma M."/>
            <person name="Sakamoto M."/>
            <person name="Ohno K."/>
        </authorList>
    </citation>
    <scope>NUCLEOTIDE SEQUENCE [LARGE SCALE GENOMIC DNA]</scope>
    <source>
        <strain evidence="10 11">13CB11C</strain>
    </source>
</reference>
<protein>
    <recommendedName>
        <fullName evidence="7">tRNA modification GTPase MnmE</fullName>
        <ecNumber evidence="7">3.6.-.-</ecNumber>
    </recommendedName>
</protein>
<dbReference type="Proteomes" id="UP001628220">
    <property type="component" value="Unassembled WGS sequence"/>
</dbReference>
<dbReference type="InterPro" id="IPR018948">
    <property type="entry name" value="GTP-bd_TrmE_N"/>
</dbReference>
<keyword evidence="7" id="KW-0479">Metal-binding</keyword>
<feature type="binding site" evidence="7">
    <location>
        <position position="250"/>
    </location>
    <ligand>
        <name>K(+)</name>
        <dbReference type="ChEBI" id="CHEBI:29103"/>
    </ligand>
</feature>
<feature type="binding site" evidence="7">
    <location>
        <begin position="248"/>
        <end position="254"/>
    </location>
    <ligand>
        <name>GTP</name>
        <dbReference type="ChEBI" id="CHEBI:37565"/>
    </ligand>
</feature>
<feature type="binding site" evidence="7">
    <location>
        <position position="253"/>
    </location>
    <ligand>
        <name>K(+)</name>
        <dbReference type="ChEBI" id="CHEBI:29103"/>
    </ligand>
</feature>
<dbReference type="PRINTS" id="PR00326">
    <property type="entry name" value="GTP1OBG"/>
</dbReference>
<dbReference type="RefSeq" id="WP_411915921.1">
    <property type="nucleotide sequence ID" value="NZ_BAAFSF010000004.1"/>
</dbReference>
<dbReference type="EMBL" id="BAAFSF010000004">
    <property type="protein sequence ID" value="GAB1252155.1"/>
    <property type="molecule type" value="Genomic_DNA"/>
</dbReference>
<comment type="subunit">
    <text evidence="7">Homodimer. Heterotetramer of two MnmE and two MnmG subunits.</text>
</comment>
<dbReference type="InterPro" id="IPR005225">
    <property type="entry name" value="Small_GTP-bd"/>
</dbReference>
<dbReference type="PANTHER" id="PTHR42714">
    <property type="entry name" value="TRNA MODIFICATION GTPASE GTPBP3"/>
    <property type="match status" value="1"/>
</dbReference>
<gene>
    <name evidence="7 10" type="primary">mnmE</name>
    <name evidence="7" type="synonym">trmE</name>
    <name evidence="10" type="ORF">Tsumi_12610</name>
</gene>
<evidence type="ECO:0000256" key="2">
    <source>
        <dbReference type="ARBA" id="ARBA00022694"/>
    </source>
</evidence>
<keyword evidence="7" id="KW-0963">Cytoplasm</keyword>
<accession>A0ABQ0E352</accession>
<keyword evidence="4 7" id="KW-0460">Magnesium</keyword>
<dbReference type="InterPro" id="IPR027368">
    <property type="entry name" value="MnmE_dom2"/>
</dbReference>
<dbReference type="NCBIfam" id="NF003661">
    <property type="entry name" value="PRK05291.1-3"/>
    <property type="match status" value="1"/>
</dbReference>
<dbReference type="NCBIfam" id="TIGR00231">
    <property type="entry name" value="small_GTP"/>
    <property type="match status" value="1"/>
</dbReference>
<feature type="binding site" evidence="7">
    <location>
        <position position="26"/>
    </location>
    <ligand>
        <name>(6S)-5-formyl-5,6,7,8-tetrahydrofolate</name>
        <dbReference type="ChEBI" id="CHEBI:57457"/>
    </ligand>
</feature>
<dbReference type="SUPFAM" id="SSF52540">
    <property type="entry name" value="P-loop containing nucleoside triphosphate hydrolases"/>
    <property type="match status" value="1"/>
</dbReference>
<name>A0ABQ0E352_9PORP</name>
<comment type="function">
    <text evidence="7">Exhibits a very high intrinsic GTPase hydrolysis rate. Involved in the addition of a carboxymethylaminomethyl (cmnm) group at the wobble position (U34) of certain tRNAs, forming tRNA-cmnm(5)s(2)U34.</text>
</comment>
<feature type="binding site" evidence="7">
    <location>
        <position position="229"/>
    </location>
    <ligand>
        <name>K(+)</name>
        <dbReference type="ChEBI" id="CHEBI:29103"/>
    </ligand>
</feature>
<evidence type="ECO:0000256" key="4">
    <source>
        <dbReference type="ARBA" id="ARBA00022842"/>
    </source>
</evidence>
<dbReference type="Gene3D" id="3.30.1360.120">
    <property type="entry name" value="Probable tRNA modification gtpase trme, domain 1"/>
    <property type="match status" value="1"/>
</dbReference>
<dbReference type="PROSITE" id="PS51709">
    <property type="entry name" value="G_TRME"/>
    <property type="match status" value="1"/>
</dbReference>
<organism evidence="10 11">
    <name type="scientific">Porphyromonas miyakawae</name>
    <dbReference type="NCBI Taxonomy" id="3137470"/>
    <lineage>
        <taxon>Bacteria</taxon>
        <taxon>Pseudomonadati</taxon>
        <taxon>Bacteroidota</taxon>
        <taxon>Bacteroidia</taxon>
        <taxon>Bacteroidales</taxon>
        <taxon>Porphyromonadaceae</taxon>
        <taxon>Porphyromonas</taxon>
    </lineage>
</organism>
<evidence type="ECO:0000259" key="9">
    <source>
        <dbReference type="PROSITE" id="PS51709"/>
    </source>
</evidence>
<dbReference type="InterPro" id="IPR004520">
    <property type="entry name" value="GTPase_MnmE"/>
</dbReference>
<dbReference type="InterPro" id="IPR027266">
    <property type="entry name" value="TrmE/GcvT-like"/>
</dbReference>
<dbReference type="InterPro" id="IPR025867">
    <property type="entry name" value="MnmE_helical"/>
</dbReference>
<evidence type="ECO:0000256" key="6">
    <source>
        <dbReference type="ARBA" id="ARBA00023134"/>
    </source>
</evidence>
<keyword evidence="3 7" id="KW-0547">Nucleotide-binding</keyword>
<comment type="caution">
    <text evidence="7">Lacks conserved residue(s) required for the propagation of feature annotation.</text>
</comment>
<dbReference type="InterPro" id="IPR031168">
    <property type="entry name" value="G_TrmE"/>
</dbReference>
<keyword evidence="6 7" id="KW-0342">GTP-binding</keyword>
<dbReference type="InterPro" id="IPR027417">
    <property type="entry name" value="P-loop_NTPase"/>
</dbReference>
<comment type="subcellular location">
    <subcellularLocation>
        <location evidence="7">Cytoplasm</location>
    </subcellularLocation>
</comment>
<evidence type="ECO:0000256" key="8">
    <source>
        <dbReference type="RuleBase" id="RU003313"/>
    </source>
</evidence>
<proteinExistence type="inferred from homology"/>
<dbReference type="CDD" id="cd14858">
    <property type="entry name" value="TrmE_N"/>
    <property type="match status" value="1"/>
</dbReference>
<feature type="binding site" evidence="7">
    <location>
        <position position="84"/>
    </location>
    <ligand>
        <name>(6S)-5-formyl-5,6,7,8-tetrahydrofolate</name>
        <dbReference type="ChEBI" id="CHEBI:57457"/>
    </ligand>
</feature>
<dbReference type="Gene3D" id="3.40.50.300">
    <property type="entry name" value="P-loop containing nucleotide triphosphate hydrolases"/>
    <property type="match status" value="1"/>
</dbReference>
<comment type="similarity">
    <text evidence="1 7 8">Belongs to the TRAFAC class TrmE-Era-EngA-EngB-Septin-like GTPase superfamily. TrmE GTPase family.</text>
</comment>
<evidence type="ECO:0000256" key="7">
    <source>
        <dbReference type="HAMAP-Rule" id="MF_00379"/>
    </source>
</evidence>
<keyword evidence="7" id="KW-0378">Hydrolase</keyword>
<keyword evidence="2 7" id="KW-0819">tRNA processing</keyword>
<feature type="binding site" evidence="7">
    <location>
        <position position="254"/>
    </location>
    <ligand>
        <name>Mg(2+)</name>
        <dbReference type="ChEBI" id="CHEBI:18420"/>
    </ligand>
</feature>
<dbReference type="Pfam" id="PF10396">
    <property type="entry name" value="TrmE_N"/>
    <property type="match status" value="1"/>
</dbReference>
<sequence length="462" mass="50104">MNDTNTLQDTIIAPATGQGGAVTLIRLSGKAVTTLLAKSFRSSLPISHAHATYGHIVEGEEVIDEVLVTYFQAPKSYTGEDTAEISCHASRYIVERIVALFVASGARLAEPGEFTLRSFLNGKRDLAEAEAVADLIHAEGEAQHRLAMAQLKGAYSEHLREVRSRLIEFASLIELELDFSEEDVTFADRDRLLSLAEGVRSMIQELIDSYQTGRKIRNGIATAIAGIPNAGKSALLNALLQENRAIVSDIEGTTRDTISETLLIEGHPFRIIDTAGLRHSEDPIEQMGVARTMEAIEEADIVLLLIDAVRCDKPEHIAKQLAPIGSIKVPALCVLNKIDLLEAAAVEALTAQLKGKVPFPILPISAKEKKGLEPLRQQLLHTAKGDVTEPSHVVTNLRHVKLLKVAAHSLNATIEGLKKDMEGALLAIELRSAIKAIGEITGETISDNNLLEHIFANFCIGK</sequence>
<dbReference type="Pfam" id="PF01926">
    <property type="entry name" value="MMR_HSR1"/>
    <property type="match status" value="1"/>
</dbReference>
<feature type="binding site" evidence="7">
    <location>
        <begin position="273"/>
        <end position="276"/>
    </location>
    <ligand>
        <name>GTP</name>
        <dbReference type="ChEBI" id="CHEBI:37565"/>
    </ligand>
</feature>
<dbReference type="NCBIfam" id="TIGR00450">
    <property type="entry name" value="mnmE_trmE_thdF"/>
    <property type="match status" value="1"/>
</dbReference>
<dbReference type="Pfam" id="PF12631">
    <property type="entry name" value="MnmE_helical"/>
    <property type="match status" value="1"/>
</dbReference>
<keyword evidence="5 7" id="KW-0630">Potassium</keyword>
<dbReference type="PANTHER" id="PTHR42714:SF2">
    <property type="entry name" value="TRNA MODIFICATION GTPASE GTPBP3, MITOCHONDRIAL"/>
    <property type="match status" value="1"/>
</dbReference>
<dbReference type="CDD" id="cd04164">
    <property type="entry name" value="trmE"/>
    <property type="match status" value="1"/>
</dbReference>
<dbReference type="Gene3D" id="1.20.120.430">
    <property type="entry name" value="tRNA modification GTPase MnmE domain 2"/>
    <property type="match status" value="1"/>
</dbReference>